<proteinExistence type="predicted"/>
<comment type="caution">
    <text evidence="1">The sequence shown here is derived from an EMBL/GenBank/DDBJ whole genome shotgun (WGS) entry which is preliminary data.</text>
</comment>
<keyword evidence="2" id="KW-1185">Reference proteome</keyword>
<evidence type="ECO:0000313" key="1">
    <source>
        <dbReference type="EMBL" id="MCE4557982.1"/>
    </source>
</evidence>
<sequence length="91" mass="10539">MQLDLNNVNSIVAWWRVWPERHDSYLDYKLGTSPEFAPTIRAARQLIATTPELQTLRVQSLQAERNRLARGAELDAEVSARELRYRELAMA</sequence>
<dbReference type="Proteomes" id="UP001200741">
    <property type="component" value="Unassembled WGS sequence"/>
</dbReference>
<protein>
    <submittedName>
        <fullName evidence="1">Uncharacterized protein</fullName>
    </submittedName>
</protein>
<reference evidence="1 2" key="1">
    <citation type="submission" date="2021-12" db="EMBL/GenBank/DDBJ databases">
        <title>Genome seq of P8.</title>
        <authorList>
            <person name="Seo T."/>
        </authorList>
    </citation>
    <scope>NUCLEOTIDE SEQUENCE [LARGE SCALE GENOMIC DNA]</scope>
    <source>
        <strain evidence="1 2">P8</strain>
    </source>
</reference>
<dbReference type="RefSeq" id="WP_233375378.1">
    <property type="nucleotide sequence ID" value="NZ_JAJTWU010000015.1"/>
</dbReference>
<dbReference type="EMBL" id="JAJTWU010000015">
    <property type="protein sequence ID" value="MCE4557982.1"/>
    <property type="molecule type" value="Genomic_DNA"/>
</dbReference>
<accession>A0ABS8Y3X5</accession>
<gene>
    <name evidence="1" type="ORF">LXT13_26695</name>
</gene>
<organism evidence="1 2">
    <name type="scientific">Pelomonas cellulosilytica</name>
    <dbReference type="NCBI Taxonomy" id="2906762"/>
    <lineage>
        <taxon>Bacteria</taxon>
        <taxon>Pseudomonadati</taxon>
        <taxon>Pseudomonadota</taxon>
        <taxon>Betaproteobacteria</taxon>
        <taxon>Burkholderiales</taxon>
        <taxon>Sphaerotilaceae</taxon>
        <taxon>Roseateles</taxon>
    </lineage>
</organism>
<name>A0ABS8Y3X5_9BURK</name>
<evidence type="ECO:0000313" key="2">
    <source>
        <dbReference type="Proteomes" id="UP001200741"/>
    </source>
</evidence>